<reference evidence="3" key="1">
    <citation type="submission" date="2022-10" db="EMBL/GenBank/DDBJ databases">
        <title>Novel sulphate-reducing endosymbionts in the free-living metamonad Anaeramoeba.</title>
        <authorList>
            <person name="Jerlstrom-Hultqvist J."/>
            <person name="Cepicka I."/>
            <person name="Gallot-Lavallee L."/>
            <person name="Salas-Leiva D."/>
            <person name="Curtis B.A."/>
            <person name="Zahonova K."/>
            <person name="Pipaliya S."/>
            <person name="Dacks J."/>
            <person name="Roger A.J."/>
        </authorList>
    </citation>
    <scope>NUCLEOTIDE SEQUENCE</scope>
    <source>
        <strain evidence="3">BMAN</strain>
    </source>
</reference>
<gene>
    <name evidence="3" type="ORF">M0811_01762</name>
</gene>
<dbReference type="Pfam" id="PF00651">
    <property type="entry name" value="BTB"/>
    <property type="match status" value="1"/>
</dbReference>
<dbReference type="InterPro" id="IPR000421">
    <property type="entry name" value="FA58C"/>
</dbReference>
<dbReference type="OrthoDB" id="10266865at2759"/>
<dbReference type="SMART" id="SM00225">
    <property type="entry name" value="BTB"/>
    <property type="match status" value="1"/>
</dbReference>
<feature type="domain" description="BTB" evidence="2">
    <location>
        <begin position="52"/>
        <end position="101"/>
    </location>
</feature>
<keyword evidence="4" id="KW-1185">Reference proteome</keyword>
<dbReference type="Pfam" id="PF00754">
    <property type="entry name" value="F5_F8_type_C"/>
    <property type="match status" value="1"/>
</dbReference>
<dbReference type="SUPFAM" id="SSF49785">
    <property type="entry name" value="Galactose-binding domain-like"/>
    <property type="match status" value="1"/>
</dbReference>
<dbReference type="EMBL" id="JAPDFW010000092">
    <property type="protein sequence ID" value="KAJ5070781.1"/>
    <property type="molecule type" value="Genomic_DNA"/>
</dbReference>
<dbReference type="AlphaFoldDB" id="A0A9Q0R8J3"/>
<dbReference type="CDD" id="cd14733">
    <property type="entry name" value="BACK"/>
    <property type="match status" value="1"/>
</dbReference>
<evidence type="ECO:0008006" key="5">
    <source>
        <dbReference type="Google" id="ProtNLM"/>
    </source>
</evidence>
<dbReference type="CDD" id="cd18186">
    <property type="entry name" value="BTB_POZ_ZBTB_KLHL-like"/>
    <property type="match status" value="1"/>
</dbReference>
<comment type="caution">
    <text evidence="3">The sequence shown here is derived from an EMBL/GenBank/DDBJ whole genome shotgun (WGS) entry which is preliminary data.</text>
</comment>
<dbReference type="Gene3D" id="3.30.710.10">
    <property type="entry name" value="Potassium Channel Kv1.1, Chain A"/>
    <property type="match status" value="1"/>
</dbReference>
<evidence type="ECO:0000259" key="2">
    <source>
        <dbReference type="PROSITE" id="PS50097"/>
    </source>
</evidence>
<dbReference type="SMART" id="SM00875">
    <property type="entry name" value="BACK"/>
    <property type="match status" value="1"/>
</dbReference>
<dbReference type="PROSITE" id="PS50097">
    <property type="entry name" value="BTB"/>
    <property type="match status" value="1"/>
</dbReference>
<organism evidence="3 4">
    <name type="scientific">Anaeramoeba ignava</name>
    <name type="common">Anaerobic marine amoeba</name>
    <dbReference type="NCBI Taxonomy" id="1746090"/>
    <lineage>
        <taxon>Eukaryota</taxon>
        <taxon>Metamonada</taxon>
        <taxon>Anaeramoebidae</taxon>
        <taxon>Anaeramoeba</taxon>
    </lineage>
</organism>
<dbReference type="PROSITE" id="PS50022">
    <property type="entry name" value="FA58C_3"/>
    <property type="match status" value="1"/>
</dbReference>
<dbReference type="SUPFAM" id="SSF54695">
    <property type="entry name" value="POZ domain"/>
    <property type="match status" value="1"/>
</dbReference>
<protein>
    <recommendedName>
        <fullName evidence="5">BTB domain-containing protein</fullName>
    </recommendedName>
</protein>
<dbReference type="Proteomes" id="UP001149090">
    <property type="component" value="Unassembled WGS sequence"/>
</dbReference>
<accession>A0A9Q0R8J3</accession>
<dbReference type="InterPro" id="IPR000210">
    <property type="entry name" value="BTB/POZ_dom"/>
</dbReference>
<dbReference type="Gene3D" id="1.25.40.420">
    <property type="match status" value="1"/>
</dbReference>
<sequence length="455" mass="53142">MNPKFTTKKLYPINETLPNPPKQNEFFGKGNLRSSFNNTYTVISLIIKRTKTNSSKYFKKMLLSEMKEKHEKRIEVKFSDPANVFPSVVRFMYDGHAEITQETAIPILAMADQFIIPELKQTASIFIKQHTTKNNVLDVLAKSIEYHADDVTSKCIYLIAKNFCFLDQSNFNWMPYEIFLKLISHDHLGVKSESTVYYTICQYIKNHPNINEEEAKILMVSVHYPYLNYEDFEHARQNPYTPKDIIIESLVKRIDILQNNLIPLEDEIKQFQPRPLCGISFDYQSDFDTNGIIFYIGSRSLTNTFSNPARDETIGFHIFTSSIEKGDPLDLTSRSTPQFWTRDIPSSWVIFDFGENRTVTLNYYTLMHGGNYRADTLRNWDIQGSNDKQSWKVLRQHRNDDSLDGKFATCSWRITQNLDKDFRYIRLLQTGYNSTHHNFLVLAGVEFYGELFELN</sequence>
<name>A0A9Q0R8J3_ANAIG</name>
<evidence type="ECO:0000313" key="3">
    <source>
        <dbReference type="EMBL" id="KAJ5070781.1"/>
    </source>
</evidence>
<evidence type="ECO:0000313" key="4">
    <source>
        <dbReference type="Proteomes" id="UP001149090"/>
    </source>
</evidence>
<dbReference type="Gene3D" id="2.60.120.260">
    <property type="entry name" value="Galactose-binding domain-like"/>
    <property type="match status" value="1"/>
</dbReference>
<dbReference type="InterPro" id="IPR011705">
    <property type="entry name" value="BACK"/>
</dbReference>
<dbReference type="InterPro" id="IPR008979">
    <property type="entry name" value="Galactose-bd-like_sf"/>
</dbReference>
<dbReference type="PANTHER" id="PTHR47457:SF1">
    <property type="entry name" value="BTB DOMAIN-CONTAINING PROTEIN-RELATED"/>
    <property type="match status" value="1"/>
</dbReference>
<evidence type="ECO:0000259" key="1">
    <source>
        <dbReference type="PROSITE" id="PS50022"/>
    </source>
</evidence>
<dbReference type="PANTHER" id="PTHR47457">
    <property type="entry name" value="OS05G0345500 PROTEIN"/>
    <property type="match status" value="1"/>
</dbReference>
<dbReference type="OMA" id="RTWDFQG"/>
<proteinExistence type="predicted"/>
<dbReference type="InterPro" id="IPR011333">
    <property type="entry name" value="SKP1/BTB/POZ_sf"/>
</dbReference>
<feature type="domain" description="F5/8 type C" evidence="1">
    <location>
        <begin position="297"/>
        <end position="450"/>
    </location>
</feature>
<dbReference type="Pfam" id="PF07707">
    <property type="entry name" value="BACK"/>
    <property type="match status" value="1"/>
</dbReference>